<dbReference type="EMBL" id="BAAAPZ010000017">
    <property type="protein sequence ID" value="GAA2104506.1"/>
    <property type="molecule type" value="Genomic_DNA"/>
</dbReference>
<keyword evidence="6" id="KW-1185">Reference proteome</keyword>
<dbReference type="Pfam" id="PF00701">
    <property type="entry name" value="DHDPS"/>
    <property type="match status" value="1"/>
</dbReference>
<evidence type="ECO:0000256" key="3">
    <source>
        <dbReference type="ARBA" id="ARBA00023270"/>
    </source>
</evidence>
<dbReference type="InterPro" id="IPR002220">
    <property type="entry name" value="DapA-like"/>
</dbReference>
<name>A0ABN2X703_9MICO</name>
<dbReference type="SUPFAM" id="SSF51569">
    <property type="entry name" value="Aldolase"/>
    <property type="match status" value="1"/>
</dbReference>
<dbReference type="PRINTS" id="PR00146">
    <property type="entry name" value="DHPICSNTHASE"/>
</dbReference>
<sequence length="296" mass="30755">MNHPIVITATPTLFHEDETLDLGAARDHLAWLRDKGVDAVFAAGTTGEFPALADEERLAVLATTLEVFAPGQAYFHVGAAAARQAEQLTRAAAEAGATRLAAVTPHYQPAPEAQVLEYYERLVRAAGEAEVYAYLFTARTTTVSAPSLLPRLAEIGVAGVKLSGESDESVAAYLEQSPAGFRVFSGNDISFGWLATAGGSGIVSGVSSVYPEPFVALRDAVAAGDAEAAAGWQEEVARAVHAVRAGSLTHLKAGVSARGFRGGPVRSAVAGTTPADLRTIEELAAHFESSTAHATS</sequence>
<evidence type="ECO:0000256" key="1">
    <source>
        <dbReference type="ARBA" id="ARBA00007592"/>
    </source>
</evidence>
<comment type="caution">
    <text evidence="5">The sequence shown here is derived from an EMBL/GenBank/DDBJ whole genome shotgun (WGS) entry which is preliminary data.</text>
</comment>
<dbReference type="Proteomes" id="UP001500984">
    <property type="component" value="Unassembled WGS sequence"/>
</dbReference>
<proteinExistence type="inferred from homology"/>
<comment type="similarity">
    <text evidence="1 4">Belongs to the DapA family.</text>
</comment>
<keyword evidence="3" id="KW-0704">Schiff base</keyword>
<protein>
    <submittedName>
        <fullName evidence="5">4-hydroxy-tetrahydrodipicolinate synthase</fullName>
    </submittedName>
</protein>
<evidence type="ECO:0000313" key="5">
    <source>
        <dbReference type="EMBL" id="GAA2104506.1"/>
    </source>
</evidence>
<evidence type="ECO:0000256" key="4">
    <source>
        <dbReference type="PIRNR" id="PIRNR001365"/>
    </source>
</evidence>
<dbReference type="PROSITE" id="PS00665">
    <property type="entry name" value="DHDPS_1"/>
    <property type="match status" value="1"/>
</dbReference>
<dbReference type="InterPro" id="IPR020624">
    <property type="entry name" value="Schiff_base-form_aldolases_CS"/>
</dbReference>
<organism evidence="5 6">
    <name type="scientific">Brevibacterium salitolerans</name>
    <dbReference type="NCBI Taxonomy" id="1403566"/>
    <lineage>
        <taxon>Bacteria</taxon>
        <taxon>Bacillati</taxon>
        <taxon>Actinomycetota</taxon>
        <taxon>Actinomycetes</taxon>
        <taxon>Micrococcales</taxon>
        <taxon>Brevibacteriaceae</taxon>
        <taxon>Brevibacterium</taxon>
    </lineage>
</organism>
<dbReference type="Gene3D" id="3.20.20.70">
    <property type="entry name" value="Aldolase class I"/>
    <property type="match status" value="1"/>
</dbReference>
<dbReference type="PIRSF" id="PIRSF001365">
    <property type="entry name" value="DHDPS"/>
    <property type="match status" value="1"/>
</dbReference>
<dbReference type="PANTHER" id="PTHR12128:SF66">
    <property type="entry name" value="4-HYDROXY-2-OXOGLUTARATE ALDOLASE, MITOCHONDRIAL"/>
    <property type="match status" value="1"/>
</dbReference>
<gene>
    <name evidence="5" type="primary">dapA_3</name>
    <name evidence="5" type="ORF">GCM10009823_29250</name>
</gene>
<dbReference type="RefSeq" id="WP_344338058.1">
    <property type="nucleotide sequence ID" value="NZ_BAAAPZ010000017.1"/>
</dbReference>
<dbReference type="InterPro" id="IPR013785">
    <property type="entry name" value="Aldolase_TIM"/>
</dbReference>
<evidence type="ECO:0000313" key="6">
    <source>
        <dbReference type="Proteomes" id="UP001500984"/>
    </source>
</evidence>
<accession>A0ABN2X703</accession>
<evidence type="ECO:0000256" key="2">
    <source>
        <dbReference type="ARBA" id="ARBA00023239"/>
    </source>
</evidence>
<reference evidence="5 6" key="1">
    <citation type="journal article" date="2019" name="Int. J. Syst. Evol. Microbiol.">
        <title>The Global Catalogue of Microorganisms (GCM) 10K type strain sequencing project: providing services to taxonomists for standard genome sequencing and annotation.</title>
        <authorList>
            <consortium name="The Broad Institute Genomics Platform"/>
            <consortium name="The Broad Institute Genome Sequencing Center for Infectious Disease"/>
            <person name="Wu L."/>
            <person name="Ma J."/>
        </authorList>
    </citation>
    <scope>NUCLEOTIDE SEQUENCE [LARGE SCALE GENOMIC DNA]</scope>
    <source>
        <strain evidence="5 6">JCM 15900</strain>
    </source>
</reference>
<dbReference type="PANTHER" id="PTHR12128">
    <property type="entry name" value="DIHYDRODIPICOLINATE SYNTHASE"/>
    <property type="match status" value="1"/>
</dbReference>
<keyword evidence="2 4" id="KW-0456">Lyase</keyword>
<dbReference type="SMART" id="SM01130">
    <property type="entry name" value="DHDPS"/>
    <property type="match status" value="1"/>
</dbReference>
<dbReference type="CDD" id="cd00408">
    <property type="entry name" value="DHDPS-like"/>
    <property type="match status" value="1"/>
</dbReference>